<dbReference type="SUPFAM" id="SSF57535">
    <property type="entry name" value="Complement control module/SCR domain"/>
    <property type="match status" value="4"/>
</dbReference>
<dbReference type="PRINTS" id="PR00722">
    <property type="entry name" value="CHYMOTRYPSIN"/>
</dbReference>
<evidence type="ECO:0000256" key="13">
    <source>
        <dbReference type="ARBA" id="ARBA00022825"/>
    </source>
</evidence>
<dbReference type="Pfam" id="PF00089">
    <property type="entry name" value="Trypsin"/>
    <property type="match status" value="1"/>
</dbReference>
<keyword evidence="13 21" id="KW-0720">Serine protease</keyword>
<dbReference type="FunFam" id="3.40.50.410:FF:000120">
    <property type="entry name" value="Complement factor B"/>
    <property type="match status" value="1"/>
</dbReference>
<feature type="domain" description="Sushi" evidence="25">
    <location>
        <begin position="99"/>
        <end position="155"/>
    </location>
</feature>
<dbReference type="InterPro" id="IPR043504">
    <property type="entry name" value="Peptidase_S1_PA_chymotrypsin"/>
</dbReference>
<dbReference type="PROSITE" id="PS00134">
    <property type="entry name" value="TRYPSIN_HIS"/>
    <property type="match status" value="1"/>
</dbReference>
<keyword evidence="9 21" id="KW-0645">Protease</keyword>
<dbReference type="PRINTS" id="PR00453">
    <property type="entry name" value="VWFADOMAIN"/>
</dbReference>
<evidence type="ECO:0000259" key="24">
    <source>
        <dbReference type="PROSITE" id="PS50240"/>
    </source>
</evidence>
<feature type="domain" description="VWFA" evidence="23">
    <location>
        <begin position="386"/>
        <end position="563"/>
    </location>
</feature>
<dbReference type="eggNOG" id="KOG4297">
    <property type="taxonomic scope" value="Eukaryota"/>
</dbReference>
<evidence type="ECO:0000256" key="5">
    <source>
        <dbReference type="ARBA" id="ARBA00004613"/>
    </source>
</evidence>
<dbReference type="PANTHER" id="PTHR46393:SF7">
    <property type="entry name" value="COMPLEMENT C2"/>
    <property type="match status" value="1"/>
</dbReference>
<dbReference type="InterPro" id="IPR000436">
    <property type="entry name" value="Sushi_SCR_CCP_dom"/>
</dbReference>
<dbReference type="InterPro" id="IPR001254">
    <property type="entry name" value="Trypsin_dom"/>
</dbReference>
<feature type="domain" description="Sushi" evidence="25">
    <location>
        <begin position="273"/>
        <end position="330"/>
    </location>
</feature>
<dbReference type="Gene3D" id="3.40.50.410">
    <property type="entry name" value="von Willebrand factor, type A domain"/>
    <property type="match status" value="1"/>
</dbReference>
<keyword evidence="17" id="KW-0325">Glycoprotein</keyword>
<proteinExistence type="predicted"/>
<feature type="disulfide bond" evidence="20">
    <location>
        <begin position="241"/>
        <end position="268"/>
    </location>
</feature>
<keyword evidence="10 22" id="KW-0732">Signal</keyword>
<evidence type="ECO:0000313" key="27">
    <source>
        <dbReference type="Proteomes" id="UP000001593"/>
    </source>
</evidence>
<feature type="chain" id="PRO_5002712185" description="C3/C5 convertase" evidence="22">
    <location>
        <begin position="22"/>
        <end position="851"/>
    </location>
</feature>
<keyword evidence="27" id="KW-1185">Reference proteome</keyword>
<dbReference type="CDD" id="cd01450">
    <property type="entry name" value="vWFA_subfamily_ECM"/>
    <property type="match status" value="1"/>
</dbReference>
<dbReference type="FunFam" id="2.40.10.10:FF:000120">
    <property type="entry name" value="Putative serine protease"/>
    <property type="match status" value="1"/>
</dbReference>
<dbReference type="CDD" id="cd00190">
    <property type="entry name" value="Tryp_SPc"/>
    <property type="match status" value="1"/>
</dbReference>
<evidence type="ECO:0000256" key="12">
    <source>
        <dbReference type="ARBA" id="ARBA00022801"/>
    </source>
</evidence>
<protein>
    <recommendedName>
        <fullName evidence="18">C3/C5 convertase</fullName>
    </recommendedName>
</protein>
<dbReference type="SMART" id="SM00032">
    <property type="entry name" value="CCP"/>
    <property type="match status" value="5"/>
</dbReference>
<dbReference type="PROSITE" id="PS50234">
    <property type="entry name" value="VWFA"/>
    <property type="match status" value="1"/>
</dbReference>
<dbReference type="GO" id="GO:0006956">
    <property type="term" value="P:complement activation"/>
    <property type="evidence" value="ECO:0007669"/>
    <property type="project" value="InterPro"/>
</dbReference>
<dbReference type="AlphaFoldDB" id="A7RYW2"/>
<evidence type="ECO:0000256" key="17">
    <source>
        <dbReference type="ARBA" id="ARBA00023180"/>
    </source>
</evidence>
<keyword evidence="8 20" id="KW-0768">Sushi</keyword>
<keyword evidence="11" id="KW-0677">Repeat</keyword>
<feature type="domain" description="Sushi" evidence="25">
    <location>
        <begin position="156"/>
        <end position="219"/>
    </location>
</feature>
<dbReference type="InterPro" id="IPR002035">
    <property type="entry name" value="VWF_A"/>
</dbReference>
<keyword evidence="15" id="KW-0472">Membrane</keyword>
<dbReference type="GO" id="GO:0045087">
    <property type="term" value="P:innate immune response"/>
    <property type="evidence" value="ECO:0007669"/>
    <property type="project" value="UniProtKB-KW"/>
</dbReference>
<dbReference type="PROSITE" id="PS50923">
    <property type="entry name" value="SUSHI"/>
    <property type="match status" value="4"/>
</dbReference>
<keyword evidence="6" id="KW-0964">Secreted</keyword>
<comment type="subcellular location">
    <subcellularLocation>
        <location evidence="3">Cell surface</location>
    </subcellularLocation>
    <subcellularLocation>
        <location evidence="4">Membrane</location>
    </subcellularLocation>
    <subcellularLocation>
        <location evidence="5">Secreted</location>
    </subcellularLocation>
</comment>
<dbReference type="GO" id="GO:0006508">
    <property type="term" value="P:proteolysis"/>
    <property type="evidence" value="ECO:0000318"/>
    <property type="project" value="GO_Central"/>
</dbReference>
<dbReference type="STRING" id="45351.A7RYW2"/>
<evidence type="ECO:0000256" key="22">
    <source>
        <dbReference type="SAM" id="SignalP"/>
    </source>
</evidence>
<evidence type="ECO:0000256" key="15">
    <source>
        <dbReference type="ARBA" id="ARBA00023136"/>
    </source>
</evidence>
<comment type="caution">
    <text evidence="20">Lacks conserved residue(s) required for the propagation of feature annotation.</text>
</comment>
<keyword evidence="14" id="KW-0391">Immunity</keyword>
<dbReference type="OMA" id="YTKPWHV"/>
<evidence type="ECO:0000256" key="9">
    <source>
        <dbReference type="ARBA" id="ARBA00022670"/>
    </source>
</evidence>
<dbReference type="EMBL" id="DS469554">
    <property type="protein sequence ID" value="EDO43427.1"/>
    <property type="molecule type" value="Genomic_DNA"/>
</dbReference>
<evidence type="ECO:0000256" key="16">
    <source>
        <dbReference type="ARBA" id="ARBA00023157"/>
    </source>
</evidence>
<evidence type="ECO:0000256" key="19">
    <source>
        <dbReference type="PIRSR" id="PIRSR001154-1"/>
    </source>
</evidence>
<evidence type="ECO:0000256" key="6">
    <source>
        <dbReference type="ARBA" id="ARBA00022525"/>
    </source>
</evidence>
<evidence type="ECO:0000313" key="26">
    <source>
        <dbReference type="EMBL" id="EDO43427.1"/>
    </source>
</evidence>
<feature type="active site" description="Charge relay system" evidence="19">
    <location>
        <position position="628"/>
    </location>
</feature>
<evidence type="ECO:0000256" key="18">
    <source>
        <dbReference type="ARBA" id="ARBA00029636"/>
    </source>
</evidence>
<evidence type="ECO:0000256" key="21">
    <source>
        <dbReference type="RuleBase" id="RU363034"/>
    </source>
</evidence>
<dbReference type="Proteomes" id="UP000001593">
    <property type="component" value="Unassembled WGS sequence"/>
</dbReference>
<keyword evidence="16 20" id="KW-1015">Disulfide bond</keyword>
<dbReference type="InterPro" id="IPR001314">
    <property type="entry name" value="Peptidase_S1A"/>
</dbReference>
<evidence type="ECO:0000256" key="8">
    <source>
        <dbReference type="ARBA" id="ARBA00022659"/>
    </source>
</evidence>
<keyword evidence="7" id="KW-0399">Innate immunity</keyword>
<organism evidence="26 27">
    <name type="scientific">Nematostella vectensis</name>
    <name type="common">Starlet sea anemone</name>
    <dbReference type="NCBI Taxonomy" id="45351"/>
    <lineage>
        <taxon>Eukaryota</taxon>
        <taxon>Metazoa</taxon>
        <taxon>Cnidaria</taxon>
        <taxon>Anthozoa</taxon>
        <taxon>Hexacorallia</taxon>
        <taxon>Actiniaria</taxon>
        <taxon>Edwardsiidae</taxon>
        <taxon>Nematostella</taxon>
    </lineage>
</organism>
<accession>A7RYW2</accession>
<dbReference type="InterPro" id="IPR036465">
    <property type="entry name" value="vWFA_dom_sf"/>
</dbReference>
<sequence>MLTSKALVCVLGIFLAVCTTAQPKKTKKPGCKEVVKKLIERPPSFTRIPVRKSKSESRMYAKVKYECTNKAVLENGEKWTVRQCKNGTLLGKKPVCKPISCGQPDPVAHANFTGNSFIAGSKIYYECQPGYRMQGRRYRRCRRNGRWSRKPRCELITCPVGDSLKLTNGIINTTDERFRNGTLLLFECNEGYDLIGPDIMICLENGWTPLPRRRPYCRRRPDNGRRIGNNFAIGKHVTFACQSGLILRGSRVRTCQSNRMWSGSVAVCDDGASDCPDPGVPVSGFKKGNRYNFGAEVEFSCRPGFVLVGSAKRRCQANGKWTGSEAKCMADFEYMIKDVNSTAYQLKRNIDTMLEYTCSGMNSTCNLTEVDMRARAIELNEAGGLDVVFVFDASSSIKMDDFRLGLDFSIELVKLLGTSWKPGGTHVAAITYGTESHLEFNLGDAGALTAKSVIAKIGKIKRSGGGTASRLALDTTIRQVVPFTREGSQKALFFITDGHSNIGGSPRKAAKILKDKGFQIYAIGVGKKVRRRELMEIASEPEDEYVISVRKYKQLLSAVKKAVHIKIDYSPCGESQTNLRARIVGGNEAGHGTWPWQVGIYRFDHSGNQMQICGGALINREWVLTAAHCFYKTNPITKRREKDIVFPEGYVLKVGDNHLLIKEPTQQDLVGKDIILHPNYKDAPDFENDIALVRLSEAVKLGPFVRTVCLPKKGENLLEPKKYGVVPGWGVIEELKVGQRLNKNTKRAKVLRHSAFEIQPNDVCDRSTRHNFNATVTFCAGDGKGGNDTCHGDSGGSFVREFRREGKYRWVSAGIVSWGEGCGQKDKYGFYTRVEPYVHWIIKTAIPKGDK</sequence>
<feature type="active site" description="Charge relay system" evidence="19">
    <location>
        <position position="794"/>
    </location>
</feature>
<dbReference type="PROSITE" id="PS00135">
    <property type="entry name" value="TRYPSIN_SER"/>
    <property type="match status" value="1"/>
</dbReference>
<dbReference type="InterPro" id="IPR011360">
    <property type="entry name" value="Compl_C2_B"/>
</dbReference>
<evidence type="ECO:0000256" key="1">
    <source>
        <dbReference type="ARBA" id="ARBA00001936"/>
    </source>
</evidence>
<evidence type="ECO:0000256" key="7">
    <source>
        <dbReference type="ARBA" id="ARBA00022588"/>
    </source>
</evidence>
<dbReference type="Gene3D" id="2.40.10.10">
    <property type="entry name" value="Trypsin-like serine proteases"/>
    <property type="match status" value="1"/>
</dbReference>
<dbReference type="FunFam" id="2.10.70.10:FF:000011">
    <property type="entry name" value="CUB and sushi domain-containing protein 3 isoform A"/>
    <property type="match status" value="1"/>
</dbReference>
<dbReference type="PROSITE" id="PS50240">
    <property type="entry name" value="TRYPSIN_DOM"/>
    <property type="match status" value="1"/>
</dbReference>
<dbReference type="Pfam" id="PF00084">
    <property type="entry name" value="Sushi"/>
    <property type="match status" value="4"/>
</dbReference>
<feature type="domain" description="Peptidase S1" evidence="24">
    <location>
        <begin position="583"/>
        <end position="846"/>
    </location>
</feature>
<keyword evidence="12 21" id="KW-0378">Hydrolase</keyword>
<dbReference type="Pfam" id="PF00092">
    <property type="entry name" value="VWA"/>
    <property type="match status" value="1"/>
</dbReference>
<dbReference type="InterPro" id="IPR018114">
    <property type="entry name" value="TRYPSIN_HIS"/>
</dbReference>
<evidence type="ECO:0000256" key="11">
    <source>
        <dbReference type="ARBA" id="ARBA00022737"/>
    </source>
</evidence>
<evidence type="ECO:0000256" key="3">
    <source>
        <dbReference type="ARBA" id="ARBA00004241"/>
    </source>
</evidence>
<dbReference type="SUPFAM" id="SSF53300">
    <property type="entry name" value="vWA-like"/>
    <property type="match status" value="1"/>
</dbReference>
<dbReference type="InterPro" id="IPR035976">
    <property type="entry name" value="Sushi/SCR/CCP_sf"/>
</dbReference>
<dbReference type="GO" id="GO:0016020">
    <property type="term" value="C:membrane"/>
    <property type="evidence" value="ECO:0007669"/>
    <property type="project" value="UniProtKB-SubCell"/>
</dbReference>
<dbReference type="SMART" id="SM00020">
    <property type="entry name" value="Tryp_SPc"/>
    <property type="match status" value="1"/>
</dbReference>
<comment type="cofactor">
    <cofactor evidence="2">
        <name>Mg(2+)</name>
        <dbReference type="ChEBI" id="CHEBI:18420"/>
    </cofactor>
</comment>
<dbReference type="PhylomeDB" id="A7RYW2"/>
<feature type="active site" description="Charge relay system" evidence="19">
    <location>
        <position position="689"/>
    </location>
</feature>
<feature type="disulfide bond" evidence="20">
    <location>
        <begin position="301"/>
        <end position="328"/>
    </location>
</feature>
<dbReference type="InParanoid" id="A7RYW2"/>
<dbReference type="GO" id="GO:0009986">
    <property type="term" value="C:cell surface"/>
    <property type="evidence" value="ECO:0007669"/>
    <property type="project" value="UniProtKB-SubCell"/>
</dbReference>
<dbReference type="GO" id="GO:0005615">
    <property type="term" value="C:extracellular space"/>
    <property type="evidence" value="ECO:0000318"/>
    <property type="project" value="GO_Central"/>
</dbReference>
<evidence type="ECO:0000259" key="23">
    <source>
        <dbReference type="PROSITE" id="PS50234"/>
    </source>
</evidence>
<dbReference type="CDD" id="cd00033">
    <property type="entry name" value="CCP"/>
    <property type="match status" value="4"/>
</dbReference>
<dbReference type="InterPro" id="IPR009003">
    <property type="entry name" value="Peptidase_S1_PA"/>
</dbReference>
<feature type="signal peptide" evidence="22">
    <location>
        <begin position="1"/>
        <end position="21"/>
    </location>
</feature>
<dbReference type="PIRSF" id="PIRSF001154">
    <property type="entry name" value="Compl_C2_B"/>
    <property type="match status" value="1"/>
</dbReference>
<dbReference type="PANTHER" id="PTHR46393">
    <property type="entry name" value="SUSHI DOMAIN-CONTAINING PROTEIN"/>
    <property type="match status" value="1"/>
</dbReference>
<evidence type="ECO:0000256" key="2">
    <source>
        <dbReference type="ARBA" id="ARBA00001946"/>
    </source>
</evidence>
<dbReference type="SMART" id="SM00327">
    <property type="entry name" value="VWA"/>
    <property type="match status" value="1"/>
</dbReference>
<name>A7RYW2_NEMVE</name>
<dbReference type="Gene3D" id="2.10.70.10">
    <property type="entry name" value="Complement Module, domain 1"/>
    <property type="match status" value="4"/>
</dbReference>
<gene>
    <name evidence="26" type="ORF">NEMVEDRAFT_v1g204186</name>
</gene>
<feature type="domain" description="Sushi" evidence="25">
    <location>
        <begin position="221"/>
        <end position="270"/>
    </location>
</feature>
<evidence type="ECO:0000256" key="4">
    <source>
        <dbReference type="ARBA" id="ARBA00004370"/>
    </source>
</evidence>
<reference evidence="26 27" key="1">
    <citation type="journal article" date="2007" name="Science">
        <title>Sea anemone genome reveals ancestral eumetazoan gene repertoire and genomic organization.</title>
        <authorList>
            <person name="Putnam N.H."/>
            <person name="Srivastava M."/>
            <person name="Hellsten U."/>
            <person name="Dirks B."/>
            <person name="Chapman J."/>
            <person name="Salamov A."/>
            <person name="Terry A."/>
            <person name="Shapiro H."/>
            <person name="Lindquist E."/>
            <person name="Kapitonov V.V."/>
            <person name="Jurka J."/>
            <person name="Genikhovich G."/>
            <person name="Grigoriev I.V."/>
            <person name="Lucas S.M."/>
            <person name="Steele R.E."/>
            <person name="Finnerty J.R."/>
            <person name="Technau U."/>
            <person name="Martindale M.Q."/>
            <person name="Rokhsar D.S."/>
        </authorList>
    </citation>
    <scope>NUCLEOTIDE SEQUENCE [LARGE SCALE GENOMIC DNA]</scope>
    <source>
        <strain evidence="27">CH2 X CH6</strain>
    </source>
</reference>
<evidence type="ECO:0000259" key="25">
    <source>
        <dbReference type="PROSITE" id="PS50923"/>
    </source>
</evidence>
<evidence type="ECO:0000256" key="20">
    <source>
        <dbReference type="PROSITE-ProRule" id="PRU00302"/>
    </source>
</evidence>
<dbReference type="GO" id="GO:0004252">
    <property type="term" value="F:serine-type endopeptidase activity"/>
    <property type="evidence" value="ECO:0000318"/>
    <property type="project" value="GO_Central"/>
</dbReference>
<dbReference type="HOGENOM" id="CLU_022004_1_0_1"/>
<dbReference type="InterPro" id="IPR033116">
    <property type="entry name" value="TRYPSIN_SER"/>
</dbReference>
<dbReference type="SUPFAM" id="SSF50494">
    <property type="entry name" value="Trypsin-like serine proteases"/>
    <property type="match status" value="1"/>
</dbReference>
<comment type="cofactor">
    <cofactor evidence="1">
        <name>Mn(2+)</name>
        <dbReference type="ChEBI" id="CHEBI:29035"/>
    </cofactor>
</comment>
<evidence type="ECO:0000256" key="14">
    <source>
        <dbReference type="ARBA" id="ARBA00022859"/>
    </source>
</evidence>
<evidence type="ECO:0000256" key="10">
    <source>
        <dbReference type="ARBA" id="ARBA00022729"/>
    </source>
</evidence>
<dbReference type="eggNOG" id="KOG3627">
    <property type="taxonomic scope" value="Eukaryota"/>
</dbReference>